<keyword evidence="1" id="KW-0812">Transmembrane</keyword>
<organism evidence="2 3">
    <name type="scientific">Anaerovibrio lipolyticus DSM 3074</name>
    <dbReference type="NCBI Taxonomy" id="1120997"/>
    <lineage>
        <taxon>Bacteria</taxon>
        <taxon>Bacillati</taxon>
        <taxon>Bacillota</taxon>
        <taxon>Negativicutes</taxon>
        <taxon>Selenomonadales</taxon>
        <taxon>Selenomonadaceae</taxon>
        <taxon>Anaerovibrio</taxon>
    </lineage>
</organism>
<reference evidence="2 3" key="1">
    <citation type="submission" date="2016-11" db="EMBL/GenBank/DDBJ databases">
        <authorList>
            <person name="Jaros S."/>
            <person name="Januszkiewicz K."/>
            <person name="Wedrychowicz H."/>
        </authorList>
    </citation>
    <scope>NUCLEOTIDE SEQUENCE [LARGE SCALE GENOMIC DNA]</scope>
    <source>
        <strain evidence="2 3">DSM 3074</strain>
    </source>
</reference>
<keyword evidence="1" id="KW-1133">Transmembrane helix</keyword>
<evidence type="ECO:0000256" key="1">
    <source>
        <dbReference type="SAM" id="Phobius"/>
    </source>
</evidence>
<evidence type="ECO:0000313" key="3">
    <source>
        <dbReference type="Proteomes" id="UP000191240"/>
    </source>
</evidence>
<keyword evidence="1" id="KW-0472">Membrane</keyword>
<sequence>MTFTNWPKKEYKNYDYEPLLGVVVLLCVIFDAHLTYYRSYLVMNFLYNVFIFLYN</sequence>
<proteinExistence type="predicted"/>
<dbReference type="Proteomes" id="UP000191240">
    <property type="component" value="Unassembled WGS sequence"/>
</dbReference>
<feature type="transmembrane region" description="Helical" evidence="1">
    <location>
        <begin position="20"/>
        <end position="37"/>
    </location>
</feature>
<accession>A0A1M6DJK3</accession>
<protein>
    <submittedName>
        <fullName evidence="2">Uncharacterized protein</fullName>
    </submittedName>
</protein>
<evidence type="ECO:0000313" key="2">
    <source>
        <dbReference type="EMBL" id="SHI73362.1"/>
    </source>
</evidence>
<dbReference type="EMBL" id="FQYW01000011">
    <property type="protein sequence ID" value="SHI73362.1"/>
    <property type="molecule type" value="Genomic_DNA"/>
</dbReference>
<dbReference type="AlphaFoldDB" id="A0A1M6DJK3"/>
<name>A0A1M6DJK3_9FIRM</name>
<gene>
    <name evidence="2" type="ORF">SAMN02745671_01515</name>
</gene>